<feature type="compositionally biased region" description="Polar residues" evidence="1">
    <location>
        <begin position="710"/>
        <end position="734"/>
    </location>
</feature>
<reference evidence="2 3" key="1">
    <citation type="submission" date="2020-01" db="EMBL/GenBank/DDBJ databases">
        <title>Identification and distribution of gene clusters putatively required for synthesis of sphingolipid metabolism inhibitors in phylogenetically diverse species of the filamentous fungus Fusarium.</title>
        <authorList>
            <person name="Kim H.-S."/>
            <person name="Busman M."/>
            <person name="Brown D.W."/>
            <person name="Divon H."/>
            <person name="Uhlig S."/>
            <person name="Proctor R.H."/>
        </authorList>
    </citation>
    <scope>NUCLEOTIDE SEQUENCE [LARGE SCALE GENOMIC DNA]</scope>
    <source>
        <strain evidence="2 3">NRRL 20459</strain>
    </source>
</reference>
<evidence type="ECO:0000313" key="3">
    <source>
        <dbReference type="Proteomes" id="UP000554235"/>
    </source>
</evidence>
<feature type="compositionally biased region" description="Low complexity" evidence="1">
    <location>
        <begin position="691"/>
        <end position="709"/>
    </location>
</feature>
<proteinExistence type="predicted"/>
<feature type="compositionally biased region" description="Polar residues" evidence="1">
    <location>
        <begin position="330"/>
        <end position="381"/>
    </location>
</feature>
<feature type="compositionally biased region" description="Basic and acidic residues" evidence="1">
    <location>
        <begin position="790"/>
        <end position="803"/>
    </location>
</feature>
<feature type="compositionally biased region" description="Polar residues" evidence="1">
    <location>
        <begin position="749"/>
        <end position="766"/>
    </location>
</feature>
<feature type="region of interest" description="Disordered" evidence="1">
    <location>
        <begin position="310"/>
        <end position="490"/>
    </location>
</feature>
<dbReference type="OrthoDB" id="5419922at2759"/>
<protein>
    <submittedName>
        <fullName evidence="2">Protamine p1</fullName>
    </submittedName>
</protein>
<feature type="compositionally biased region" description="Polar residues" evidence="1">
    <location>
        <begin position="627"/>
        <end position="662"/>
    </location>
</feature>
<dbReference type="AlphaFoldDB" id="A0A8H4LKV3"/>
<dbReference type="Proteomes" id="UP000554235">
    <property type="component" value="Unassembled WGS sequence"/>
</dbReference>
<feature type="compositionally biased region" description="Low complexity" evidence="1">
    <location>
        <begin position="991"/>
        <end position="1003"/>
    </location>
</feature>
<feature type="region of interest" description="Disordered" evidence="1">
    <location>
        <begin position="1080"/>
        <end position="1101"/>
    </location>
</feature>
<feature type="compositionally biased region" description="Polar residues" evidence="1">
    <location>
        <begin position="805"/>
        <end position="822"/>
    </location>
</feature>
<organism evidence="2 3">
    <name type="scientific">Fusarium albosuccineum</name>
    <dbReference type="NCBI Taxonomy" id="1237068"/>
    <lineage>
        <taxon>Eukaryota</taxon>
        <taxon>Fungi</taxon>
        <taxon>Dikarya</taxon>
        <taxon>Ascomycota</taxon>
        <taxon>Pezizomycotina</taxon>
        <taxon>Sordariomycetes</taxon>
        <taxon>Hypocreomycetidae</taxon>
        <taxon>Hypocreales</taxon>
        <taxon>Nectriaceae</taxon>
        <taxon>Fusarium</taxon>
        <taxon>Fusarium decemcellulare species complex</taxon>
    </lineage>
</organism>
<feature type="compositionally biased region" description="Acidic residues" evidence="1">
    <location>
        <begin position="601"/>
        <end position="618"/>
    </location>
</feature>
<dbReference type="EMBL" id="JAADYS010000206">
    <property type="protein sequence ID" value="KAF4471430.1"/>
    <property type="molecule type" value="Genomic_DNA"/>
</dbReference>
<feature type="region of interest" description="Disordered" evidence="1">
    <location>
        <begin position="176"/>
        <end position="195"/>
    </location>
</feature>
<feature type="compositionally biased region" description="Polar residues" evidence="1">
    <location>
        <begin position="834"/>
        <end position="861"/>
    </location>
</feature>
<feature type="region of interest" description="Disordered" evidence="1">
    <location>
        <begin position="209"/>
        <end position="228"/>
    </location>
</feature>
<feature type="compositionally biased region" description="Polar residues" evidence="1">
    <location>
        <begin position="215"/>
        <end position="228"/>
    </location>
</feature>
<feature type="compositionally biased region" description="Polar residues" evidence="1">
    <location>
        <begin position="533"/>
        <end position="551"/>
    </location>
</feature>
<comment type="caution">
    <text evidence="2">The sequence shown here is derived from an EMBL/GenBank/DDBJ whole genome shotgun (WGS) entry which is preliminary data.</text>
</comment>
<feature type="region of interest" description="Disordered" evidence="1">
    <location>
        <begin position="86"/>
        <end position="110"/>
    </location>
</feature>
<feature type="region of interest" description="Disordered" evidence="1">
    <location>
        <begin position="564"/>
        <end position="662"/>
    </location>
</feature>
<keyword evidence="3" id="KW-1185">Reference proteome</keyword>
<feature type="region of interest" description="Disordered" evidence="1">
    <location>
        <begin position="928"/>
        <end position="960"/>
    </location>
</feature>
<evidence type="ECO:0000256" key="1">
    <source>
        <dbReference type="SAM" id="MobiDB-lite"/>
    </source>
</evidence>
<sequence length="1135" mass="123084">MQRIDPSADELGLDWGEDTIYCEATCRPEDILYEGSDDEDYDNPVSRKLRYEAAGQRYLDGKTPFLLTALLKGPFDAKADGWVNPWRSKHRTSGTSQGVRTSPGKLTRSARVKRNVSIPETIQPAPHDSLECHLPSPESLKQASVTEAHPYLEEDELAIVQEWRSTVEPTEGARDRFWASTPQGTQAERKRKARGSSWLKLLASKRRRTDVMESGSVNTPVRQRSHPTTFTGDEMEIVDAPNTSFNSVPDRLPSSAIAAGRYFSASQNGDWDRDTGIVDLDELTDPVHESSTPAFTSSIKRISPVREIGKIGRDKEAKDAEDELSRDKFSSMQAAASLSSPISQRQSAPGSHRSINSSQHSDNDQSTSKSKALPQRRNSGNDIAGGHNAPVAPEGSDTSEALPAFETQEDQSFCFKRRPRTTDAGHETTPMQISSSPEGLRATADEDSWSGLSSLDAEADDQQLLQVDCSLPSLPAGEGDADTTASSDSRNELVEFAAHGLTSDLSSISSQQFTGFDLSGASHHDAGDMEVASDTSRIAESDTASVTSDNSVNEVIRVADAQTFGQAQDQGLEPQKEEIHVAAEDDIPAQDHDAPVHVDETTQDSDDQEENDDGDDATAVEIPPSATPVSNKTSQVIPQTPRIETSPSKLASSQADIPLSSPSHARSLLKASVKRFIPESSWSKLSHLTGSPIRSPSRSQRTQSVTRSPANTTIANNGSSQNKLATPNARSQAIDSGCSDKRAAPTPSPVSKSKNVAQTPSSTNPSADVHATPSFTQHLEGNQTLQYVQDRIEIDPPSPKEDQAVSISQQSPWAKSKLSQYASLAMDQLPPNDSPQTFTPPNKGQNLVNTASPNTQTPWTEETTRLPMMRTPIDQATPMETSVPNNTALASAANTQLQDVSTAATPAATPAYPARGATPEPQFSVKSFASFMSPSPERRRLRNKRSAWRDSGSRLPSTQGILASATKNPWDYNSSQRRVSWAPLPHETEGLSSLPVTPSPSLSRGRQGSPPPATPIAELPTSEDAKFHEHFNAVARRTNLARSSAVHQRLLPSESQRTVGSPAPDAMAEAFLTADQIRQPSRLADQTKSKIETEESQDPLDMVEDVFREMGDFLEKWNVDNIQAPEVAQGVQSPW</sequence>
<gene>
    <name evidence="2" type="ORF">FALBO_1656</name>
</gene>
<evidence type="ECO:0000313" key="2">
    <source>
        <dbReference type="EMBL" id="KAF4471430.1"/>
    </source>
</evidence>
<name>A0A8H4LKV3_9HYPO</name>
<feature type="compositionally biased region" description="Polar residues" evidence="1">
    <location>
        <begin position="680"/>
        <end position="689"/>
    </location>
</feature>
<feature type="compositionally biased region" description="Polar residues" evidence="1">
    <location>
        <begin position="773"/>
        <end position="787"/>
    </location>
</feature>
<feature type="compositionally biased region" description="Basic and acidic residues" evidence="1">
    <location>
        <begin position="574"/>
        <end position="600"/>
    </location>
</feature>
<feature type="region of interest" description="Disordered" evidence="1">
    <location>
        <begin position="679"/>
        <end position="870"/>
    </location>
</feature>
<feature type="compositionally biased region" description="Basic and acidic residues" evidence="1">
    <location>
        <begin position="310"/>
        <end position="329"/>
    </location>
</feature>
<feature type="region of interest" description="Disordered" evidence="1">
    <location>
        <begin position="515"/>
        <end position="551"/>
    </location>
</feature>
<feature type="region of interest" description="Disordered" evidence="1">
    <location>
        <begin position="985"/>
        <end position="1018"/>
    </location>
</feature>
<accession>A0A8H4LKV3</accession>